<gene>
    <name evidence="7" type="ORF">H8S77_19805</name>
</gene>
<dbReference type="InterPro" id="IPR013325">
    <property type="entry name" value="RNA_pol_sigma_r2"/>
</dbReference>
<keyword evidence="3" id="KW-0731">Sigma factor</keyword>
<evidence type="ECO:0000256" key="2">
    <source>
        <dbReference type="ARBA" id="ARBA00023015"/>
    </source>
</evidence>
<dbReference type="RefSeq" id="WP_186960871.1">
    <property type="nucleotide sequence ID" value="NZ_JACOOI010000026.1"/>
</dbReference>
<dbReference type="PANTHER" id="PTHR43133:SF46">
    <property type="entry name" value="RNA POLYMERASE SIGMA-70 FACTOR ECF SUBFAMILY"/>
    <property type="match status" value="1"/>
</dbReference>
<accession>A0ABR7E5U2</accession>
<dbReference type="Pfam" id="PF04542">
    <property type="entry name" value="Sigma70_r2"/>
    <property type="match status" value="1"/>
</dbReference>
<dbReference type="EMBL" id="JACOOI010000026">
    <property type="protein sequence ID" value="MBC5645130.1"/>
    <property type="molecule type" value="Genomic_DNA"/>
</dbReference>
<evidence type="ECO:0000313" key="8">
    <source>
        <dbReference type="Proteomes" id="UP000644010"/>
    </source>
</evidence>
<evidence type="ECO:0000256" key="4">
    <source>
        <dbReference type="ARBA" id="ARBA00023163"/>
    </source>
</evidence>
<dbReference type="NCBIfam" id="TIGR02937">
    <property type="entry name" value="sigma70-ECF"/>
    <property type="match status" value="1"/>
</dbReference>
<comment type="similarity">
    <text evidence="1">Belongs to the sigma-70 factor family. ECF subfamily.</text>
</comment>
<dbReference type="Gene3D" id="1.10.10.10">
    <property type="entry name" value="Winged helix-like DNA-binding domain superfamily/Winged helix DNA-binding domain"/>
    <property type="match status" value="1"/>
</dbReference>
<dbReference type="Proteomes" id="UP000644010">
    <property type="component" value="Unassembled WGS sequence"/>
</dbReference>
<dbReference type="SUPFAM" id="SSF88659">
    <property type="entry name" value="Sigma3 and sigma4 domains of RNA polymerase sigma factors"/>
    <property type="match status" value="1"/>
</dbReference>
<dbReference type="NCBIfam" id="TIGR02985">
    <property type="entry name" value="Sig70_bacteroi1"/>
    <property type="match status" value="1"/>
</dbReference>
<evidence type="ECO:0000259" key="6">
    <source>
        <dbReference type="Pfam" id="PF08281"/>
    </source>
</evidence>
<evidence type="ECO:0000256" key="3">
    <source>
        <dbReference type="ARBA" id="ARBA00023082"/>
    </source>
</evidence>
<keyword evidence="8" id="KW-1185">Reference proteome</keyword>
<dbReference type="InterPro" id="IPR013249">
    <property type="entry name" value="RNA_pol_sigma70_r4_t2"/>
</dbReference>
<name>A0ABR7E5U2_9BACT</name>
<reference evidence="7 8" key="1">
    <citation type="submission" date="2020-08" db="EMBL/GenBank/DDBJ databases">
        <title>Genome public.</title>
        <authorList>
            <person name="Liu C."/>
            <person name="Sun Q."/>
        </authorList>
    </citation>
    <scope>NUCLEOTIDE SEQUENCE [LARGE SCALE GENOMIC DNA]</scope>
    <source>
        <strain evidence="7 8">BX2</strain>
    </source>
</reference>
<dbReference type="InterPro" id="IPR013324">
    <property type="entry name" value="RNA_pol_sigma_r3/r4-like"/>
</dbReference>
<evidence type="ECO:0000256" key="1">
    <source>
        <dbReference type="ARBA" id="ARBA00010641"/>
    </source>
</evidence>
<proteinExistence type="inferred from homology"/>
<feature type="domain" description="RNA polymerase sigma-70 region 2" evidence="5">
    <location>
        <begin position="30"/>
        <end position="94"/>
    </location>
</feature>
<keyword evidence="2" id="KW-0805">Transcription regulation</keyword>
<dbReference type="InterPro" id="IPR014284">
    <property type="entry name" value="RNA_pol_sigma-70_dom"/>
</dbReference>
<protein>
    <submittedName>
        <fullName evidence="7">RNA polymerase sigma-70 factor</fullName>
    </submittedName>
</protein>
<dbReference type="InterPro" id="IPR014327">
    <property type="entry name" value="RNA_pol_sigma70_bacteroid"/>
</dbReference>
<comment type="caution">
    <text evidence="7">The sequence shown here is derived from an EMBL/GenBank/DDBJ whole genome shotgun (WGS) entry which is preliminary data.</text>
</comment>
<dbReference type="InterPro" id="IPR007627">
    <property type="entry name" value="RNA_pol_sigma70_r2"/>
</dbReference>
<dbReference type="InterPro" id="IPR039425">
    <property type="entry name" value="RNA_pol_sigma-70-like"/>
</dbReference>
<dbReference type="SUPFAM" id="SSF88946">
    <property type="entry name" value="Sigma2 domain of RNA polymerase sigma factors"/>
    <property type="match status" value="1"/>
</dbReference>
<dbReference type="InterPro" id="IPR036388">
    <property type="entry name" value="WH-like_DNA-bd_sf"/>
</dbReference>
<evidence type="ECO:0000313" key="7">
    <source>
        <dbReference type="EMBL" id="MBC5645130.1"/>
    </source>
</evidence>
<organism evidence="7 8">
    <name type="scientific">Parabacteroides segnis</name>
    <dbReference type="NCBI Taxonomy" id="2763058"/>
    <lineage>
        <taxon>Bacteria</taxon>
        <taxon>Pseudomonadati</taxon>
        <taxon>Bacteroidota</taxon>
        <taxon>Bacteroidia</taxon>
        <taxon>Bacteroidales</taxon>
        <taxon>Tannerellaceae</taxon>
        <taxon>Parabacteroides</taxon>
    </lineage>
</organism>
<dbReference type="Gene3D" id="1.10.1740.10">
    <property type="match status" value="1"/>
</dbReference>
<feature type="domain" description="RNA polymerase sigma factor 70 region 4 type 2" evidence="6">
    <location>
        <begin position="125"/>
        <end position="177"/>
    </location>
</feature>
<evidence type="ECO:0000259" key="5">
    <source>
        <dbReference type="Pfam" id="PF04542"/>
    </source>
</evidence>
<dbReference type="PANTHER" id="PTHR43133">
    <property type="entry name" value="RNA POLYMERASE ECF-TYPE SIGMA FACTO"/>
    <property type="match status" value="1"/>
</dbReference>
<dbReference type="Pfam" id="PF08281">
    <property type="entry name" value="Sigma70_r4_2"/>
    <property type="match status" value="1"/>
</dbReference>
<sequence length="193" mass="22842">MNLTSQIADPDSLLWKIAINDDKNAYRTLFDLFYQPLCVYARRYVDEHEAIEDFVQNVFVMLWENRKDLKIESSVRNYLLVSVKNQCLNYLKHEGYKQSYIEVYLSKSSNAGNYDELYLLTELQELLNEALSKLPETYRIIFEMSKLENKSNIEIAETLQIPLRSVERYKAKVMEALKKDLKDYLPLLLCFLN</sequence>
<keyword evidence="4" id="KW-0804">Transcription</keyword>